<dbReference type="Pfam" id="PF12860">
    <property type="entry name" value="PAS_7"/>
    <property type="match status" value="1"/>
</dbReference>
<dbReference type="AlphaFoldDB" id="A0AA95NG41"/>
<keyword evidence="3" id="KW-0472">Membrane</keyword>
<keyword evidence="3" id="KW-0812">Transmembrane</keyword>
<sequence length="489" mass="53995">MTPAVTPADLPASLAWGLLLALLLALGWLAHGWRRARDAQRQCEALARTARAERAELIEGIETLSEAYSMFDADDRLLIYNQAFARLYPASAPHWRPGMRYEDLLRGIIAAGEVTPAIGQEEAWLAERMQMHRAPGEPWLQELPGNRWVRIYERKTASGGTIGIRADVTELVRTQQALQTSQAQLRAIISTAGVAIVTTDAEGRMRSANPAALRLFGYELDEMLGQDVAMLMDEPERSTHGHYLLRFRQGQGGQLMGRAREFNALHKSGRPLTVQLSVSEVRSEAEQLFVAVISDLTERKRFEIELQHANEQLLRLSTTDALTELANRRLLMQRLEDEWRRGLRTGAPLSLLLVDVDYFKLYNDHYGHQAGDDALVAVASVLRNSANRPADLVARYGGEEFVLLLAQTDTEGARAVATRCRELLAGLALAHELSPLGGGLLTLSIGMVSGVPYRGSSASQWLAQADLALYQAKSQGRDRAVVAPVFSEA</sequence>
<gene>
    <name evidence="7" type="ORF">PFX98_04865</name>
</gene>
<dbReference type="PROSITE" id="PS50112">
    <property type="entry name" value="PAS"/>
    <property type="match status" value="1"/>
</dbReference>
<name>A0AA95NG41_9BURK</name>
<dbReference type="InterPro" id="IPR000160">
    <property type="entry name" value="GGDEF_dom"/>
</dbReference>
<keyword evidence="3" id="KW-1133">Transmembrane helix</keyword>
<dbReference type="InterPro" id="IPR050469">
    <property type="entry name" value="Diguanylate_Cyclase"/>
</dbReference>
<dbReference type="GO" id="GO:0052621">
    <property type="term" value="F:diguanylate cyclase activity"/>
    <property type="evidence" value="ECO:0007669"/>
    <property type="project" value="UniProtKB-EC"/>
</dbReference>
<proteinExistence type="predicted"/>
<dbReference type="Gene3D" id="3.30.450.20">
    <property type="entry name" value="PAS domain"/>
    <property type="match status" value="2"/>
</dbReference>
<keyword evidence="7" id="KW-0808">Transferase</keyword>
<reference evidence="7" key="1">
    <citation type="submission" date="2023-01" db="EMBL/GenBank/DDBJ databases">
        <title>Whole genome sequence of Paucibacter sp. S2-9 isolated from pond sediment.</title>
        <authorList>
            <person name="Jung J.Y."/>
        </authorList>
    </citation>
    <scope>NUCLEOTIDE SEQUENCE</scope>
    <source>
        <strain evidence="7">S2-9</strain>
    </source>
</reference>
<evidence type="ECO:0000313" key="7">
    <source>
        <dbReference type="EMBL" id="WIT12943.1"/>
    </source>
</evidence>
<comment type="catalytic activity">
    <reaction evidence="2">
        <text>2 GTP = 3',3'-c-di-GMP + 2 diphosphate</text>
        <dbReference type="Rhea" id="RHEA:24898"/>
        <dbReference type="ChEBI" id="CHEBI:33019"/>
        <dbReference type="ChEBI" id="CHEBI:37565"/>
        <dbReference type="ChEBI" id="CHEBI:58805"/>
        <dbReference type="EC" id="2.7.7.65"/>
    </reaction>
</comment>
<protein>
    <recommendedName>
        <fullName evidence="1">diguanylate cyclase</fullName>
        <ecNumber evidence="1">2.7.7.65</ecNumber>
    </recommendedName>
</protein>
<feature type="domain" description="PAS" evidence="4">
    <location>
        <begin position="181"/>
        <end position="236"/>
    </location>
</feature>
<evidence type="ECO:0000259" key="6">
    <source>
        <dbReference type="PROSITE" id="PS50887"/>
    </source>
</evidence>
<dbReference type="InterPro" id="IPR013767">
    <property type="entry name" value="PAS_fold"/>
</dbReference>
<dbReference type="EMBL" id="CP116346">
    <property type="protein sequence ID" value="WIT12943.1"/>
    <property type="molecule type" value="Genomic_DNA"/>
</dbReference>
<evidence type="ECO:0000259" key="5">
    <source>
        <dbReference type="PROSITE" id="PS50113"/>
    </source>
</evidence>
<dbReference type="InterPro" id="IPR043128">
    <property type="entry name" value="Rev_trsase/Diguanyl_cyclase"/>
</dbReference>
<keyword evidence="7" id="KW-0548">Nucleotidyltransferase</keyword>
<feature type="domain" description="PAC" evidence="5">
    <location>
        <begin position="258"/>
        <end position="308"/>
    </location>
</feature>
<dbReference type="Pfam" id="PF00990">
    <property type="entry name" value="GGDEF"/>
    <property type="match status" value="1"/>
</dbReference>
<dbReference type="Pfam" id="PF00989">
    <property type="entry name" value="PAS"/>
    <property type="match status" value="1"/>
</dbReference>
<evidence type="ECO:0000256" key="2">
    <source>
        <dbReference type="ARBA" id="ARBA00034247"/>
    </source>
</evidence>
<organism evidence="7 8">
    <name type="scientific">Paucibacter sediminis</name>
    <dbReference type="NCBI Taxonomy" id="3019553"/>
    <lineage>
        <taxon>Bacteria</taxon>
        <taxon>Pseudomonadati</taxon>
        <taxon>Pseudomonadota</taxon>
        <taxon>Betaproteobacteria</taxon>
        <taxon>Burkholderiales</taxon>
        <taxon>Sphaerotilaceae</taxon>
        <taxon>Roseateles</taxon>
    </lineage>
</organism>
<evidence type="ECO:0000259" key="4">
    <source>
        <dbReference type="PROSITE" id="PS50112"/>
    </source>
</evidence>
<dbReference type="SMART" id="SM00091">
    <property type="entry name" value="PAS"/>
    <property type="match status" value="1"/>
</dbReference>
<dbReference type="CDD" id="cd01949">
    <property type="entry name" value="GGDEF"/>
    <property type="match status" value="1"/>
</dbReference>
<accession>A0AA95NG41</accession>
<dbReference type="PROSITE" id="PS50113">
    <property type="entry name" value="PAC"/>
    <property type="match status" value="1"/>
</dbReference>
<dbReference type="KEGG" id="pais:PFX98_04865"/>
<dbReference type="InterPro" id="IPR000700">
    <property type="entry name" value="PAS-assoc_C"/>
</dbReference>
<dbReference type="SMART" id="SM00086">
    <property type="entry name" value="PAC"/>
    <property type="match status" value="1"/>
</dbReference>
<dbReference type="PANTHER" id="PTHR45138">
    <property type="entry name" value="REGULATORY COMPONENTS OF SENSORY TRANSDUCTION SYSTEM"/>
    <property type="match status" value="1"/>
</dbReference>
<dbReference type="GO" id="GO:0006355">
    <property type="term" value="P:regulation of DNA-templated transcription"/>
    <property type="evidence" value="ECO:0007669"/>
    <property type="project" value="InterPro"/>
</dbReference>
<dbReference type="PROSITE" id="PS50887">
    <property type="entry name" value="GGDEF"/>
    <property type="match status" value="1"/>
</dbReference>
<evidence type="ECO:0000256" key="1">
    <source>
        <dbReference type="ARBA" id="ARBA00012528"/>
    </source>
</evidence>
<dbReference type="InterPro" id="IPR000014">
    <property type="entry name" value="PAS"/>
</dbReference>
<dbReference type="SUPFAM" id="SSF55073">
    <property type="entry name" value="Nucleotide cyclase"/>
    <property type="match status" value="1"/>
</dbReference>
<dbReference type="InterPro" id="IPR035965">
    <property type="entry name" value="PAS-like_dom_sf"/>
</dbReference>
<evidence type="ECO:0000313" key="8">
    <source>
        <dbReference type="Proteomes" id="UP001177769"/>
    </source>
</evidence>
<dbReference type="Proteomes" id="UP001177769">
    <property type="component" value="Chromosome"/>
</dbReference>
<feature type="transmembrane region" description="Helical" evidence="3">
    <location>
        <begin position="12"/>
        <end position="31"/>
    </location>
</feature>
<dbReference type="RefSeq" id="WP_285234046.1">
    <property type="nucleotide sequence ID" value="NZ_CP116346.1"/>
</dbReference>
<dbReference type="CDD" id="cd00130">
    <property type="entry name" value="PAS"/>
    <property type="match status" value="1"/>
</dbReference>
<dbReference type="InterPro" id="IPR001610">
    <property type="entry name" value="PAC"/>
</dbReference>
<dbReference type="NCBIfam" id="TIGR00254">
    <property type="entry name" value="GGDEF"/>
    <property type="match status" value="1"/>
</dbReference>
<dbReference type="SUPFAM" id="SSF55785">
    <property type="entry name" value="PYP-like sensor domain (PAS domain)"/>
    <property type="match status" value="1"/>
</dbReference>
<dbReference type="FunFam" id="3.30.70.270:FF:000001">
    <property type="entry name" value="Diguanylate cyclase domain protein"/>
    <property type="match status" value="1"/>
</dbReference>
<dbReference type="PANTHER" id="PTHR45138:SF9">
    <property type="entry name" value="DIGUANYLATE CYCLASE DGCM-RELATED"/>
    <property type="match status" value="1"/>
</dbReference>
<keyword evidence="8" id="KW-1185">Reference proteome</keyword>
<dbReference type="EC" id="2.7.7.65" evidence="1"/>
<evidence type="ECO:0000256" key="3">
    <source>
        <dbReference type="SAM" id="Phobius"/>
    </source>
</evidence>
<dbReference type="SMART" id="SM00267">
    <property type="entry name" value="GGDEF"/>
    <property type="match status" value="1"/>
</dbReference>
<dbReference type="NCBIfam" id="TIGR00229">
    <property type="entry name" value="sensory_box"/>
    <property type="match status" value="1"/>
</dbReference>
<dbReference type="InterPro" id="IPR029787">
    <property type="entry name" value="Nucleotide_cyclase"/>
</dbReference>
<feature type="domain" description="GGDEF" evidence="6">
    <location>
        <begin position="347"/>
        <end position="485"/>
    </location>
</feature>
<dbReference type="Gene3D" id="3.30.70.270">
    <property type="match status" value="1"/>
</dbReference>